<evidence type="ECO:0000313" key="22">
    <source>
        <dbReference type="EMBL" id="APC47100.1"/>
    </source>
</evidence>
<dbReference type="InterPro" id="IPR030677">
    <property type="entry name" value="Nnr"/>
</dbReference>
<feature type="binding site" evidence="18">
    <location>
        <position position="126"/>
    </location>
    <ligand>
        <name>K(+)</name>
        <dbReference type="ChEBI" id="CHEBI:29103"/>
    </ligand>
</feature>
<dbReference type="GO" id="GO:0052855">
    <property type="term" value="F:ADP-dependent NAD(P)H-hydrate dehydratase activity"/>
    <property type="evidence" value="ECO:0007669"/>
    <property type="project" value="UniProtKB-UniRule"/>
</dbReference>
<feature type="binding site" evidence="17">
    <location>
        <position position="259"/>
    </location>
    <ligand>
        <name>(6S)-NADPHX</name>
        <dbReference type="ChEBI" id="CHEBI:64076"/>
    </ligand>
</feature>
<evidence type="ECO:0000256" key="18">
    <source>
        <dbReference type="HAMAP-Rule" id="MF_01966"/>
    </source>
</evidence>
<dbReference type="PANTHER" id="PTHR12592:SF0">
    <property type="entry name" value="ATP-DEPENDENT (S)-NAD(P)H-HYDRATE DEHYDRATASE"/>
    <property type="match status" value="1"/>
</dbReference>
<dbReference type="GO" id="GO:0046872">
    <property type="term" value="F:metal ion binding"/>
    <property type="evidence" value="ECO:0007669"/>
    <property type="project" value="UniProtKB-UniRule"/>
</dbReference>
<feature type="binding site" evidence="17">
    <location>
        <position position="443"/>
    </location>
    <ligand>
        <name>(6S)-NADPHX</name>
        <dbReference type="ChEBI" id="CHEBI:64076"/>
    </ligand>
</feature>
<keyword evidence="9 18" id="KW-0630">Potassium</keyword>
<comment type="function">
    <text evidence="17">Catalyzes the dehydration of the S-form of NAD(P)HX at the expense of ADP, which is converted to AMP. Together with NAD(P)HX epimerase, which catalyzes the epimerization of the S- and R-forms, the enzyme allows the repair of both epimers of NAD(P)HX, a damaged form of NAD(P)H that is a result of enzymatic or heat-dependent hydration.</text>
</comment>
<evidence type="ECO:0000259" key="20">
    <source>
        <dbReference type="PROSITE" id="PS51383"/>
    </source>
</evidence>
<evidence type="ECO:0000256" key="1">
    <source>
        <dbReference type="ARBA" id="ARBA00000013"/>
    </source>
</evidence>
<comment type="catalytic activity">
    <reaction evidence="1 18 19">
        <text>(6R)-NADHX = (6S)-NADHX</text>
        <dbReference type="Rhea" id="RHEA:32215"/>
        <dbReference type="ChEBI" id="CHEBI:64074"/>
        <dbReference type="ChEBI" id="CHEBI:64075"/>
        <dbReference type="EC" id="5.1.99.6"/>
    </reaction>
</comment>
<keyword evidence="6 17" id="KW-0547">Nucleotide-binding</keyword>
<dbReference type="Gene3D" id="3.40.1190.20">
    <property type="match status" value="1"/>
</dbReference>
<dbReference type="HAMAP" id="MF_01965">
    <property type="entry name" value="NADHX_dehydratase"/>
    <property type="match status" value="1"/>
</dbReference>
<evidence type="ECO:0000256" key="14">
    <source>
        <dbReference type="ARBA" id="ARBA00025153"/>
    </source>
</evidence>
<dbReference type="Pfam" id="PF03853">
    <property type="entry name" value="YjeF_N"/>
    <property type="match status" value="1"/>
</dbReference>
<keyword evidence="8 17" id="KW-0521">NADP</keyword>
<comment type="function">
    <text evidence="14 19">Bifunctional enzyme that catalyzes the epimerization of the S- and R-forms of NAD(P)HX and the dehydration of the S-form of NAD(P)HX at the expense of ADP, which is converted to AMP. This allows the repair of both epimers of NAD(P)HX, a damaged form of NAD(P)H that is a result of enzymatic or heat-dependent hydration.</text>
</comment>
<evidence type="ECO:0000256" key="5">
    <source>
        <dbReference type="ARBA" id="ARBA00022723"/>
    </source>
</evidence>
<evidence type="ECO:0000256" key="12">
    <source>
        <dbReference type="ARBA" id="ARBA00023239"/>
    </source>
</evidence>
<evidence type="ECO:0000256" key="3">
    <source>
        <dbReference type="ARBA" id="ARBA00006001"/>
    </source>
</evidence>
<dbReference type="HAMAP" id="MF_01966">
    <property type="entry name" value="NADHX_epimerase"/>
    <property type="match status" value="1"/>
</dbReference>
<dbReference type="InterPro" id="IPR029056">
    <property type="entry name" value="Ribokinase-like"/>
</dbReference>
<evidence type="ECO:0000256" key="19">
    <source>
        <dbReference type="PIRNR" id="PIRNR017184"/>
    </source>
</evidence>
<accession>A0AAC9IXT2</accession>
<feature type="domain" description="YjeF C-terminal" evidence="20">
    <location>
        <begin position="224"/>
        <end position="503"/>
    </location>
</feature>
<reference evidence="22 23" key="1">
    <citation type="submission" date="2016-11" db="EMBL/GenBank/DDBJ databases">
        <title>Complete genome sequencing of Virgibacillus halodenitrificans PDB-F2.</title>
        <authorList>
            <person name="Sun Z."/>
            <person name="Zhou Y."/>
            <person name="Li H."/>
        </authorList>
    </citation>
    <scope>NUCLEOTIDE SEQUENCE [LARGE SCALE GENOMIC DNA]</scope>
    <source>
        <strain evidence="22 23">PDB-F2</strain>
    </source>
</reference>
<comment type="similarity">
    <text evidence="18">Belongs to the NnrE/AIBP family.</text>
</comment>
<dbReference type="PROSITE" id="PS01050">
    <property type="entry name" value="YJEF_C_2"/>
    <property type="match status" value="1"/>
</dbReference>
<comment type="catalytic activity">
    <reaction evidence="15 17 19">
        <text>(6S)-NADHX + ADP = AMP + phosphate + NADH + H(+)</text>
        <dbReference type="Rhea" id="RHEA:32223"/>
        <dbReference type="ChEBI" id="CHEBI:15378"/>
        <dbReference type="ChEBI" id="CHEBI:43474"/>
        <dbReference type="ChEBI" id="CHEBI:57945"/>
        <dbReference type="ChEBI" id="CHEBI:64074"/>
        <dbReference type="ChEBI" id="CHEBI:456215"/>
        <dbReference type="ChEBI" id="CHEBI:456216"/>
        <dbReference type="EC" id="4.2.1.136"/>
    </reaction>
</comment>
<evidence type="ECO:0000256" key="2">
    <source>
        <dbReference type="ARBA" id="ARBA00000909"/>
    </source>
</evidence>
<dbReference type="NCBIfam" id="TIGR00196">
    <property type="entry name" value="yjeF_cterm"/>
    <property type="match status" value="1"/>
</dbReference>
<name>A0AAC9IXT2_VIRHA</name>
<evidence type="ECO:0000256" key="16">
    <source>
        <dbReference type="ARBA" id="ARBA00049209"/>
    </source>
</evidence>
<proteinExistence type="inferred from homology"/>
<comment type="similarity">
    <text evidence="3 19">In the N-terminal section; belongs to the NnrE/AIBP family.</text>
</comment>
<feature type="binding site" evidence="17">
    <location>
        <position position="325"/>
    </location>
    <ligand>
        <name>(6S)-NADPHX</name>
        <dbReference type="ChEBI" id="CHEBI:64076"/>
    </ligand>
</feature>
<dbReference type="InterPro" id="IPR036652">
    <property type="entry name" value="YjeF_N_dom_sf"/>
</dbReference>
<feature type="binding site" evidence="18">
    <location>
        <begin position="130"/>
        <end position="136"/>
    </location>
    <ligand>
        <name>(6S)-NADPHX</name>
        <dbReference type="ChEBI" id="CHEBI:64076"/>
    </ligand>
</feature>
<keyword evidence="13" id="KW-0511">Multifunctional enzyme</keyword>
<comment type="function">
    <text evidence="18">Catalyzes the epimerization of the S- and R-forms of NAD(P)HX, a damaged form of NAD(P)H that is a result of enzymatic or heat-dependent hydration. This is a prerequisite for the S-specific NAD(P)H-hydrate dehydratase to allow the repair of both epimers of NAD(P)HX.</text>
</comment>
<evidence type="ECO:0000256" key="15">
    <source>
        <dbReference type="ARBA" id="ARBA00048238"/>
    </source>
</evidence>
<dbReference type="SUPFAM" id="SSF64153">
    <property type="entry name" value="YjeF N-terminal domain-like"/>
    <property type="match status" value="1"/>
</dbReference>
<dbReference type="GO" id="GO:0052856">
    <property type="term" value="F:NAD(P)HX epimerase activity"/>
    <property type="evidence" value="ECO:0007669"/>
    <property type="project" value="UniProtKB-UniRule"/>
</dbReference>
<dbReference type="EC" id="4.2.1.136" evidence="19"/>
<dbReference type="GO" id="GO:0110051">
    <property type="term" value="P:metabolite repair"/>
    <property type="evidence" value="ECO:0007669"/>
    <property type="project" value="TreeGrafter"/>
</dbReference>
<feature type="domain" description="YjeF N-terminal" evidence="21">
    <location>
        <begin position="9"/>
        <end position="216"/>
    </location>
</feature>
<keyword evidence="12 17" id="KW-0456">Lyase</keyword>
<dbReference type="InterPro" id="IPR017953">
    <property type="entry name" value="Carbohydrate_kinase_pred_CS"/>
</dbReference>
<evidence type="ECO:0000256" key="13">
    <source>
        <dbReference type="ARBA" id="ARBA00023268"/>
    </source>
</evidence>
<evidence type="ECO:0000256" key="10">
    <source>
        <dbReference type="ARBA" id="ARBA00023027"/>
    </source>
</evidence>
<keyword evidence="10 17" id="KW-0520">NAD</keyword>
<comment type="subunit">
    <text evidence="17">Homotetramer.</text>
</comment>
<evidence type="ECO:0000256" key="8">
    <source>
        <dbReference type="ARBA" id="ARBA00022857"/>
    </source>
</evidence>
<evidence type="ECO:0000256" key="6">
    <source>
        <dbReference type="ARBA" id="ARBA00022741"/>
    </source>
</evidence>
<feature type="binding site" evidence="18">
    <location>
        <position position="159"/>
    </location>
    <ligand>
        <name>(6S)-NADPHX</name>
        <dbReference type="ChEBI" id="CHEBI:64076"/>
    </ligand>
</feature>
<dbReference type="CDD" id="cd01171">
    <property type="entry name" value="YXKO-related"/>
    <property type="match status" value="1"/>
</dbReference>
<comment type="cofactor">
    <cofactor evidence="17">
        <name>Mg(2+)</name>
        <dbReference type="ChEBI" id="CHEBI:18420"/>
    </cofactor>
</comment>
<dbReference type="InterPro" id="IPR000631">
    <property type="entry name" value="CARKD"/>
</dbReference>
<feature type="binding site" evidence="17">
    <location>
        <position position="376"/>
    </location>
    <ligand>
        <name>(6S)-NADPHX</name>
        <dbReference type="ChEBI" id="CHEBI:64076"/>
    </ligand>
</feature>
<dbReference type="EC" id="5.1.99.6" evidence="19"/>
<dbReference type="PROSITE" id="PS51385">
    <property type="entry name" value="YJEF_N"/>
    <property type="match status" value="1"/>
</dbReference>
<comment type="caution">
    <text evidence="18">Lacks conserved residue(s) required for the propagation of feature annotation.</text>
</comment>
<feature type="binding site" evidence="18">
    <location>
        <position position="58"/>
    </location>
    <ligand>
        <name>K(+)</name>
        <dbReference type="ChEBI" id="CHEBI:29103"/>
    </ligand>
</feature>
<dbReference type="AlphaFoldDB" id="A0AAC9IXT2"/>
<dbReference type="GO" id="GO:0005524">
    <property type="term" value="F:ATP binding"/>
    <property type="evidence" value="ECO:0007669"/>
    <property type="project" value="UniProtKB-UniRule"/>
</dbReference>
<feature type="binding site" evidence="18">
    <location>
        <begin position="57"/>
        <end position="61"/>
    </location>
    <ligand>
        <name>(6S)-NADPHX</name>
        <dbReference type="ChEBI" id="CHEBI:64076"/>
    </ligand>
</feature>
<keyword evidence="11 18" id="KW-0413">Isomerase</keyword>
<feature type="binding site" evidence="17">
    <location>
        <begin position="413"/>
        <end position="417"/>
    </location>
    <ligand>
        <name>AMP</name>
        <dbReference type="ChEBI" id="CHEBI:456215"/>
    </ligand>
</feature>
<dbReference type="EMBL" id="CP017962">
    <property type="protein sequence ID" value="APC47100.1"/>
    <property type="molecule type" value="Genomic_DNA"/>
</dbReference>
<evidence type="ECO:0000256" key="17">
    <source>
        <dbReference type="HAMAP-Rule" id="MF_01965"/>
    </source>
</evidence>
<feature type="binding site" evidence="17">
    <location>
        <position position="442"/>
    </location>
    <ligand>
        <name>AMP</name>
        <dbReference type="ChEBI" id="CHEBI:456215"/>
    </ligand>
</feature>
<evidence type="ECO:0000313" key="23">
    <source>
        <dbReference type="Proteomes" id="UP000182945"/>
    </source>
</evidence>
<keyword evidence="5 18" id="KW-0479">Metal-binding</keyword>
<keyword evidence="7 17" id="KW-0067">ATP-binding</keyword>
<protein>
    <recommendedName>
        <fullName evidence="19">Bifunctional NAD(P)H-hydrate repair enzyme</fullName>
    </recommendedName>
    <alternativeName>
        <fullName evidence="19">Nicotinamide nucleotide repair protein</fullName>
    </alternativeName>
    <domain>
        <recommendedName>
            <fullName evidence="19">ADP-dependent (S)-NAD(P)H-hydrate dehydratase</fullName>
            <ecNumber evidence="19">4.2.1.136</ecNumber>
        </recommendedName>
        <alternativeName>
            <fullName evidence="19">ADP-dependent NAD(P)HX dehydratase</fullName>
        </alternativeName>
    </domain>
    <domain>
        <recommendedName>
            <fullName evidence="19">NAD(P)H-hydrate epimerase</fullName>
            <ecNumber evidence="19">5.1.99.6</ecNumber>
        </recommendedName>
    </domain>
</protein>
<gene>
    <name evidence="17" type="primary">nnrD</name>
    <name evidence="18" type="synonym">nnrE</name>
    <name evidence="22" type="ORF">BME96_02325</name>
</gene>
<dbReference type="KEGG" id="vhl:BME96_02325"/>
<comment type="similarity">
    <text evidence="4 19">In the C-terminal section; belongs to the NnrD/CARKD family.</text>
</comment>
<dbReference type="GeneID" id="71513217"/>
<dbReference type="Proteomes" id="UP000182945">
    <property type="component" value="Chromosome"/>
</dbReference>
<dbReference type="RefSeq" id="WP_071648184.1">
    <property type="nucleotide sequence ID" value="NZ_CP017962.1"/>
</dbReference>
<dbReference type="Gene3D" id="3.40.50.10260">
    <property type="entry name" value="YjeF N-terminal domain"/>
    <property type="match status" value="1"/>
</dbReference>
<evidence type="ECO:0000256" key="9">
    <source>
        <dbReference type="ARBA" id="ARBA00022958"/>
    </source>
</evidence>
<dbReference type="Pfam" id="PF01256">
    <property type="entry name" value="Carb_kinase"/>
    <property type="match status" value="1"/>
</dbReference>
<sequence>MYIVTANEMYDIDELSIKEMNMEGKLLMENAGRAIAQEVEGLTSSKGTICILVGPGSNGGDGFVIGRTLLNKSYSVQVVQVVPNDKIIGDALYHKNLYVNCGGEVTLMKETENISTYLNDAEIFIDAILGIGVKGMLREPIANLVSILNEKASCVVSVDIPSGLPADEGIHDFAAVQADYTFTVGAPKMSAFLQHTAAYYGEWTNLDIGLPLKAFNASDREVWDEVQFLKTMPSRQLNDHKGDHGRGLVIGGSSEMPGAFAMTLQAALRTGAGLITGATSEKVRSAIAGQNLEATYQILPEVNGALTNKKSIDLDAYDAVAIGIGMGRDPETELLVKTILHQAECPIIIDGDGLFHIKDDLSALQGKQEPVIITPHPGEMAMLMGLSVKELMHNPFYYSRNFAMEHGVYVILKGTHTIISSPEGRQVVNTTGNPGLAKGGSGDVLTGMVLAMIMQGQSIFEGLCNGCYLHGKSADLAVSTNHTVHDLLATDVITGIPKAFKSLLNN</sequence>
<comment type="similarity">
    <text evidence="17">Belongs to the NnrD/CARKD family.</text>
</comment>
<evidence type="ECO:0000256" key="7">
    <source>
        <dbReference type="ARBA" id="ARBA00022840"/>
    </source>
</evidence>
<comment type="catalytic activity">
    <reaction evidence="2 18 19">
        <text>(6R)-NADPHX = (6S)-NADPHX</text>
        <dbReference type="Rhea" id="RHEA:32227"/>
        <dbReference type="ChEBI" id="CHEBI:64076"/>
        <dbReference type="ChEBI" id="CHEBI:64077"/>
        <dbReference type="EC" id="5.1.99.6"/>
    </reaction>
</comment>
<comment type="catalytic activity">
    <reaction evidence="16 17 19">
        <text>(6S)-NADPHX + ADP = AMP + phosphate + NADPH + H(+)</text>
        <dbReference type="Rhea" id="RHEA:32235"/>
        <dbReference type="ChEBI" id="CHEBI:15378"/>
        <dbReference type="ChEBI" id="CHEBI:43474"/>
        <dbReference type="ChEBI" id="CHEBI:57783"/>
        <dbReference type="ChEBI" id="CHEBI:64076"/>
        <dbReference type="ChEBI" id="CHEBI:456215"/>
        <dbReference type="ChEBI" id="CHEBI:456216"/>
        <dbReference type="EC" id="4.2.1.136"/>
    </reaction>
</comment>
<organism evidence="22 23">
    <name type="scientific">Virgibacillus halodenitrificans</name>
    <name type="common">Bacillus halodenitrificans</name>
    <dbReference type="NCBI Taxonomy" id="1482"/>
    <lineage>
        <taxon>Bacteria</taxon>
        <taxon>Bacillati</taxon>
        <taxon>Bacillota</taxon>
        <taxon>Bacilli</taxon>
        <taxon>Bacillales</taxon>
        <taxon>Bacillaceae</taxon>
        <taxon>Virgibacillus</taxon>
    </lineage>
</organism>
<dbReference type="InterPro" id="IPR004443">
    <property type="entry name" value="YjeF_N_dom"/>
</dbReference>
<feature type="binding site" evidence="18">
    <location>
        <position position="162"/>
    </location>
    <ligand>
        <name>K(+)</name>
        <dbReference type="ChEBI" id="CHEBI:29103"/>
    </ligand>
</feature>
<dbReference type="PIRSF" id="PIRSF017184">
    <property type="entry name" value="Nnr"/>
    <property type="match status" value="1"/>
</dbReference>
<comment type="cofactor">
    <cofactor evidence="18 19">
        <name>K(+)</name>
        <dbReference type="ChEBI" id="CHEBI:29103"/>
    </cofactor>
    <text evidence="18 19">Binds 1 potassium ion per subunit.</text>
</comment>
<evidence type="ECO:0000256" key="11">
    <source>
        <dbReference type="ARBA" id="ARBA00023235"/>
    </source>
</evidence>
<dbReference type="PROSITE" id="PS51383">
    <property type="entry name" value="YJEF_C_3"/>
    <property type="match status" value="1"/>
</dbReference>
<dbReference type="NCBIfam" id="TIGR00197">
    <property type="entry name" value="yjeF_nterm"/>
    <property type="match status" value="1"/>
</dbReference>
<evidence type="ECO:0000259" key="21">
    <source>
        <dbReference type="PROSITE" id="PS51385"/>
    </source>
</evidence>
<dbReference type="GO" id="GO:0046496">
    <property type="term" value="P:nicotinamide nucleotide metabolic process"/>
    <property type="evidence" value="ECO:0007669"/>
    <property type="project" value="UniProtKB-UniRule"/>
</dbReference>
<dbReference type="SUPFAM" id="SSF53613">
    <property type="entry name" value="Ribokinase-like"/>
    <property type="match status" value="1"/>
</dbReference>
<dbReference type="PANTHER" id="PTHR12592">
    <property type="entry name" value="ATP-DEPENDENT (S)-NAD(P)H-HYDRATE DEHYDRATASE FAMILY MEMBER"/>
    <property type="match status" value="1"/>
</dbReference>
<evidence type="ECO:0000256" key="4">
    <source>
        <dbReference type="ARBA" id="ARBA00009524"/>
    </source>
</evidence>